<evidence type="ECO:0000313" key="2">
    <source>
        <dbReference type="EMBL" id="AJG25003.1"/>
    </source>
</evidence>
<dbReference type="AlphaFoldDB" id="A0A0C4YPM6"/>
<dbReference type="EMBL" id="CP010537">
    <property type="protein sequence ID" value="AJG25003.1"/>
    <property type="molecule type" value="Genomic_DNA"/>
</dbReference>
<sequence>MADALSIGLSRSSLRVPFGLSKSDGRLYEPRDVSLGKACGCICPGCREQLYAKHCWESSVVPHFAHAPGTDCRSGFESAVHLAAKQLIDTERKLLFPALFAKYEIYDALGRLHEPVQQIVSLGERDLTDVRLEEQVENVRPDLLVTAEGLGTVMVEVAVTHFVDATKLDKVAALGIPLLEIDLSAQRTATFESLREVLFAEHSLKRWLFHPELKETERKLEETLSPILEVARVEADMLRQKDAALEAEQQEARRHLLSELRKAEREKKYQQRVELERAARFRGRPEHEKKQIIARRFDRAELPGNLRVRVRGARSFGVMDPLLWQMTLFGGLIERQVVEGRGWVKKDYAVGWLSYRFATTPEFTDSEKIAVWDYLVSLSDSGALIRKHKGYFQIAVSSLAAYETLLAARGTSGRPSQLVWVDEEAWPPREIAQLIAVAHARSDLLSVSWDALSTLLPKARLRTPEEICALYSRREMSDERVLEYLICAGFLVSNRVGT</sequence>
<keyword evidence="3" id="KW-1185">Reference proteome</keyword>
<organism evidence="2 3">
    <name type="scientific">Cupriavidus basilensis</name>
    <dbReference type="NCBI Taxonomy" id="68895"/>
    <lineage>
        <taxon>Bacteria</taxon>
        <taxon>Pseudomonadati</taxon>
        <taxon>Pseudomonadota</taxon>
        <taxon>Betaproteobacteria</taxon>
        <taxon>Burkholderiales</taxon>
        <taxon>Burkholderiaceae</taxon>
        <taxon>Cupriavidus</taxon>
    </lineage>
</organism>
<keyword evidence="1" id="KW-0175">Coiled coil</keyword>
<proteinExistence type="predicted"/>
<evidence type="ECO:0000256" key="1">
    <source>
        <dbReference type="SAM" id="Coils"/>
    </source>
</evidence>
<reference evidence="2 3" key="1">
    <citation type="journal article" date="2015" name="Genome Announc.">
        <title>Complete Genome Sequence of Cupriavidus basilensis 4G11, Isolated from the Oak Ridge Field Research Center Site.</title>
        <authorList>
            <person name="Ray J."/>
            <person name="Waters R.J."/>
            <person name="Skerker J.M."/>
            <person name="Kuehl J.V."/>
            <person name="Price M.N."/>
            <person name="Huang J."/>
            <person name="Chakraborty R."/>
            <person name="Arkin A.P."/>
            <person name="Deutschbauer A."/>
        </authorList>
    </citation>
    <scope>NUCLEOTIDE SEQUENCE [LARGE SCALE GENOMIC DNA]</scope>
    <source>
        <strain evidence="2">4G11</strain>
    </source>
</reference>
<protein>
    <recommendedName>
        <fullName evidence="4">Competence protein CoiA-like protein</fullName>
    </recommendedName>
</protein>
<evidence type="ECO:0000313" key="3">
    <source>
        <dbReference type="Proteomes" id="UP000031843"/>
    </source>
</evidence>
<dbReference type="STRING" id="68895.RR42_s3427"/>
<dbReference type="KEGG" id="cbw:RR42_s3427"/>
<feature type="coiled-coil region" evidence="1">
    <location>
        <begin position="228"/>
        <end position="266"/>
    </location>
</feature>
<dbReference type="Proteomes" id="UP000031843">
    <property type="component" value="Chromosome secondary"/>
</dbReference>
<gene>
    <name evidence="2" type="ORF">RR42_s3427</name>
</gene>
<evidence type="ECO:0008006" key="4">
    <source>
        <dbReference type="Google" id="ProtNLM"/>
    </source>
</evidence>
<name>A0A0C4YPM6_9BURK</name>
<accession>A0A0C4YPM6</accession>